<gene>
    <name evidence="6" type="primary">vapC</name>
    <name evidence="8" type="ORF">EXE63_00870</name>
</gene>
<keyword evidence="8" id="KW-0614">Plasmid</keyword>
<dbReference type="InterPro" id="IPR022907">
    <property type="entry name" value="VapC_family"/>
</dbReference>
<sequence length="129" mass="13240">MIVLDASVLVAFFSGADAHHVAATELLAAAGAEDLVVSSMTLAELLVGPVREGAVDALLEALARLEVGEELFPEDVAVRLARLRAETGLRMPDCCVLLAAESAGAETVGTFDGRLGQVARGRGLTVVGV</sequence>
<dbReference type="GO" id="GO:0004540">
    <property type="term" value="F:RNA nuclease activity"/>
    <property type="evidence" value="ECO:0007669"/>
    <property type="project" value="InterPro"/>
</dbReference>
<keyword evidence="9" id="KW-1185">Reference proteome</keyword>
<evidence type="ECO:0000313" key="8">
    <source>
        <dbReference type="EMBL" id="QIV79628.1"/>
    </source>
</evidence>
<evidence type="ECO:0000259" key="7">
    <source>
        <dbReference type="Pfam" id="PF01850"/>
    </source>
</evidence>
<comment type="cofactor">
    <cofactor evidence="6">
        <name>Mg(2+)</name>
        <dbReference type="ChEBI" id="CHEBI:18420"/>
    </cofactor>
</comment>
<dbReference type="RefSeq" id="WP_168140411.1">
    <property type="nucleotide sequence ID" value="NZ_CP038797.1"/>
</dbReference>
<evidence type="ECO:0000256" key="5">
    <source>
        <dbReference type="ARBA" id="ARBA00022842"/>
    </source>
</evidence>
<dbReference type="CDD" id="cd09854">
    <property type="entry name" value="PIN_VapC-like"/>
    <property type="match status" value="1"/>
</dbReference>
<dbReference type="InterPro" id="IPR002716">
    <property type="entry name" value="PIN_dom"/>
</dbReference>
<dbReference type="GO" id="GO:0090729">
    <property type="term" value="F:toxin activity"/>
    <property type="evidence" value="ECO:0007669"/>
    <property type="project" value="UniProtKB-KW"/>
</dbReference>
<proteinExistence type="inferred from homology"/>
<dbReference type="Gene3D" id="3.40.50.1010">
    <property type="entry name" value="5'-nuclease"/>
    <property type="match status" value="1"/>
</dbReference>
<reference evidence="8 9" key="1">
    <citation type="submission" date="2019-04" db="EMBL/GenBank/DDBJ databases">
        <title>Draft, Whole-Genome Sequence of the Anthracene-degrading Mycobacterium frederiksbergense LB501T, Isolated from a Polycyclic Aromatic Hydrocarbon (PAH)-Contaminated Soil.</title>
        <authorList>
            <person name="Augelletti F."/>
        </authorList>
    </citation>
    <scope>NUCLEOTIDE SEQUENCE [LARGE SCALE GENOMIC DNA]</scope>
    <source>
        <strain evidence="8 9">LB 501T</strain>
        <plasmid evidence="8 9">unnamed1</plasmid>
    </source>
</reference>
<keyword evidence="4 6" id="KW-0378">Hydrolase</keyword>
<keyword evidence="3 6" id="KW-0479">Metal-binding</keyword>
<dbReference type="SUPFAM" id="SSF88723">
    <property type="entry name" value="PIN domain-like"/>
    <property type="match status" value="1"/>
</dbReference>
<dbReference type="AlphaFoldDB" id="A0A6H0RWY1"/>
<organism evidence="8 9">
    <name type="scientific">Mycolicibacterium frederiksbergense</name>
    <dbReference type="NCBI Taxonomy" id="117567"/>
    <lineage>
        <taxon>Bacteria</taxon>
        <taxon>Bacillati</taxon>
        <taxon>Actinomycetota</taxon>
        <taxon>Actinomycetes</taxon>
        <taxon>Mycobacteriales</taxon>
        <taxon>Mycobacteriaceae</taxon>
        <taxon>Mycolicibacterium</taxon>
    </lineage>
</organism>
<evidence type="ECO:0000256" key="4">
    <source>
        <dbReference type="ARBA" id="ARBA00022801"/>
    </source>
</evidence>
<feature type="binding site" evidence="6">
    <location>
        <position position="5"/>
    </location>
    <ligand>
        <name>Mg(2+)</name>
        <dbReference type="ChEBI" id="CHEBI:18420"/>
    </ligand>
</feature>
<keyword evidence="6" id="KW-0800">Toxin</keyword>
<keyword evidence="5 6" id="KW-0460">Magnesium</keyword>
<comment type="function">
    <text evidence="6">Toxic component of a toxin-antitoxin (TA) system. An RNase.</text>
</comment>
<dbReference type="HAMAP" id="MF_00265">
    <property type="entry name" value="VapC_Nob1"/>
    <property type="match status" value="1"/>
</dbReference>
<evidence type="ECO:0000256" key="3">
    <source>
        <dbReference type="ARBA" id="ARBA00022723"/>
    </source>
</evidence>
<feature type="domain" description="PIN" evidence="7">
    <location>
        <begin position="2"/>
        <end position="120"/>
    </location>
</feature>
<dbReference type="InterPro" id="IPR029060">
    <property type="entry name" value="PIN-like_dom_sf"/>
</dbReference>
<accession>A0A6H0RWY1</accession>
<evidence type="ECO:0000256" key="6">
    <source>
        <dbReference type="HAMAP-Rule" id="MF_00265"/>
    </source>
</evidence>
<dbReference type="GO" id="GO:0016787">
    <property type="term" value="F:hydrolase activity"/>
    <property type="evidence" value="ECO:0007669"/>
    <property type="project" value="UniProtKB-KW"/>
</dbReference>
<dbReference type="EC" id="3.1.-.-" evidence="6"/>
<evidence type="ECO:0000256" key="2">
    <source>
        <dbReference type="ARBA" id="ARBA00022722"/>
    </source>
</evidence>
<name>A0A6H0RWY1_9MYCO</name>
<evidence type="ECO:0000256" key="1">
    <source>
        <dbReference type="ARBA" id="ARBA00022649"/>
    </source>
</evidence>
<feature type="binding site" evidence="6">
    <location>
        <position position="93"/>
    </location>
    <ligand>
        <name>Mg(2+)</name>
        <dbReference type="ChEBI" id="CHEBI:18420"/>
    </ligand>
</feature>
<comment type="similarity">
    <text evidence="6">Belongs to the PINc/VapC protein family.</text>
</comment>
<keyword evidence="1 6" id="KW-1277">Toxin-antitoxin system</keyword>
<dbReference type="Proteomes" id="UP000501849">
    <property type="component" value="Plasmid unnamed1"/>
</dbReference>
<keyword evidence="2 6" id="KW-0540">Nuclease</keyword>
<evidence type="ECO:0000313" key="9">
    <source>
        <dbReference type="Proteomes" id="UP000501849"/>
    </source>
</evidence>
<protein>
    <recommendedName>
        <fullName evidence="6">Ribonuclease VapC</fullName>
        <shortName evidence="6">RNase VapC</shortName>
        <ecNumber evidence="6">3.1.-.-</ecNumber>
    </recommendedName>
    <alternativeName>
        <fullName evidence="6">Toxin VapC</fullName>
    </alternativeName>
</protein>
<dbReference type="GO" id="GO:0000287">
    <property type="term" value="F:magnesium ion binding"/>
    <property type="evidence" value="ECO:0007669"/>
    <property type="project" value="UniProtKB-UniRule"/>
</dbReference>
<dbReference type="KEGG" id="mfre:EXE63_00870"/>
<dbReference type="Pfam" id="PF01850">
    <property type="entry name" value="PIN"/>
    <property type="match status" value="1"/>
</dbReference>
<dbReference type="EMBL" id="CP038797">
    <property type="protein sequence ID" value="QIV79628.1"/>
    <property type="molecule type" value="Genomic_DNA"/>
</dbReference>
<geneLocation type="plasmid" evidence="8 9">
    <name>unnamed1</name>
</geneLocation>